<dbReference type="InterPro" id="IPR033082">
    <property type="entry name" value="DIDO1_PHD"/>
</dbReference>
<dbReference type="GO" id="GO:0045893">
    <property type="term" value="P:positive regulation of DNA-templated transcription"/>
    <property type="evidence" value="ECO:0007669"/>
    <property type="project" value="TreeGrafter"/>
</dbReference>
<dbReference type="CDD" id="cd15639">
    <property type="entry name" value="PHD_DIDO1_like"/>
    <property type="match status" value="1"/>
</dbReference>
<evidence type="ECO:0000256" key="2">
    <source>
        <dbReference type="ARBA" id="ARBA00022723"/>
    </source>
</evidence>
<feature type="compositionally biased region" description="Basic and acidic residues" evidence="7">
    <location>
        <begin position="190"/>
        <end position="204"/>
    </location>
</feature>
<feature type="compositionally biased region" description="Basic and acidic residues" evidence="7">
    <location>
        <begin position="8"/>
        <end position="23"/>
    </location>
</feature>
<organism evidence="9 10">
    <name type="scientific">Salvelinus namaycush</name>
    <name type="common">Lake trout</name>
    <name type="synonym">Salmo namaycush</name>
    <dbReference type="NCBI Taxonomy" id="8040"/>
    <lineage>
        <taxon>Eukaryota</taxon>
        <taxon>Metazoa</taxon>
        <taxon>Chordata</taxon>
        <taxon>Craniata</taxon>
        <taxon>Vertebrata</taxon>
        <taxon>Euteleostomi</taxon>
        <taxon>Actinopterygii</taxon>
        <taxon>Neopterygii</taxon>
        <taxon>Teleostei</taxon>
        <taxon>Protacanthopterygii</taxon>
        <taxon>Salmoniformes</taxon>
        <taxon>Salmonidae</taxon>
        <taxon>Salmoninae</taxon>
        <taxon>Salvelinus</taxon>
    </lineage>
</organism>
<dbReference type="GO" id="GO:0048188">
    <property type="term" value="C:Set1C/COMPASS complex"/>
    <property type="evidence" value="ECO:0007669"/>
    <property type="project" value="InterPro"/>
</dbReference>
<feature type="compositionally biased region" description="Low complexity" evidence="7">
    <location>
        <begin position="341"/>
        <end position="353"/>
    </location>
</feature>
<keyword evidence="3 6" id="KW-0863">Zinc-finger</keyword>
<feature type="compositionally biased region" description="Basic and acidic residues" evidence="7">
    <location>
        <begin position="362"/>
        <end position="372"/>
    </location>
</feature>
<evidence type="ECO:0000256" key="4">
    <source>
        <dbReference type="ARBA" id="ARBA00022833"/>
    </source>
</evidence>
<keyword evidence="9" id="KW-1185">Reference proteome</keyword>
<reference evidence="10" key="1">
    <citation type="submission" date="2025-08" db="UniProtKB">
        <authorList>
            <consortium name="RefSeq"/>
        </authorList>
    </citation>
    <scope>IDENTIFICATION</scope>
    <source>
        <tissue evidence="10">White muscle</tissue>
    </source>
</reference>
<feature type="compositionally biased region" description="Polar residues" evidence="7">
    <location>
        <begin position="485"/>
        <end position="494"/>
    </location>
</feature>
<feature type="region of interest" description="Disordered" evidence="7">
    <location>
        <begin position="1"/>
        <end position="279"/>
    </location>
</feature>
<proteinExistence type="predicted"/>
<dbReference type="PROSITE" id="PS50016">
    <property type="entry name" value="ZF_PHD_2"/>
    <property type="match status" value="1"/>
</dbReference>
<dbReference type="InterPro" id="IPR019786">
    <property type="entry name" value="Zinc_finger_PHD-type_CS"/>
</dbReference>
<evidence type="ECO:0000256" key="5">
    <source>
        <dbReference type="ARBA" id="ARBA00023242"/>
    </source>
</evidence>
<evidence type="ECO:0000259" key="8">
    <source>
        <dbReference type="PROSITE" id="PS50016"/>
    </source>
</evidence>
<feature type="compositionally biased region" description="Acidic residues" evidence="7">
    <location>
        <begin position="377"/>
        <end position="389"/>
    </location>
</feature>
<dbReference type="Proteomes" id="UP000808372">
    <property type="component" value="Chromosome 14"/>
</dbReference>
<evidence type="ECO:0000313" key="9">
    <source>
        <dbReference type="Proteomes" id="UP000808372"/>
    </source>
</evidence>
<dbReference type="InterPro" id="IPR001965">
    <property type="entry name" value="Znf_PHD"/>
</dbReference>
<feature type="region of interest" description="Disordered" evidence="7">
    <location>
        <begin position="339"/>
        <end position="389"/>
    </location>
</feature>
<dbReference type="InterPro" id="IPR011011">
    <property type="entry name" value="Znf_FYVE_PHD"/>
</dbReference>
<feature type="domain" description="PHD-type" evidence="8">
    <location>
        <begin position="286"/>
        <end position="340"/>
    </location>
</feature>
<dbReference type="InterPro" id="IPR019787">
    <property type="entry name" value="Znf_PHD-finger"/>
</dbReference>
<evidence type="ECO:0000313" key="10">
    <source>
        <dbReference type="RefSeq" id="XP_038863410.1"/>
    </source>
</evidence>
<dbReference type="RefSeq" id="XP_038863410.1">
    <property type="nucleotide sequence ID" value="XM_039007482.1"/>
</dbReference>
<dbReference type="KEGG" id="snh:120058741"/>
<dbReference type="GO" id="GO:0097190">
    <property type="term" value="P:apoptotic signaling pathway"/>
    <property type="evidence" value="ECO:0007669"/>
    <property type="project" value="InterPro"/>
</dbReference>
<keyword evidence="4" id="KW-0862">Zinc</keyword>
<dbReference type="PROSITE" id="PS01359">
    <property type="entry name" value="ZF_PHD_1"/>
    <property type="match status" value="1"/>
</dbReference>
<dbReference type="SMART" id="SM00249">
    <property type="entry name" value="PHD"/>
    <property type="match status" value="1"/>
</dbReference>
<dbReference type="SUPFAM" id="SSF57903">
    <property type="entry name" value="FYVE/PHD zinc finger"/>
    <property type="match status" value="1"/>
</dbReference>
<evidence type="ECO:0000256" key="6">
    <source>
        <dbReference type="PROSITE-ProRule" id="PRU00146"/>
    </source>
</evidence>
<sequence length="560" mass="61992">MEGFMDINEIHDLTGTDTEEHIGDGNAEQQVEGAERGARPTISEFKKTWGFRRTTVARREFVGLDETEDPESPPLPTRRGRGRPAQTYSRRGRGGRRSAPADLEHSETGSPTPMDTEPASEALEPCPGARLDPSSWRDFGSAFSTAFSLLGEKKEEDRTTAAPPSYGGSGDMDAASSIEEDSDELTLKQLQERLSIRGRGEARGRGVRGRGRSSSESMPPLESDPEPETKEEKPSQYDNVTEEVEEEVEEERDEVEEEKDEVEERIEEEKSEYSSISDSEGYNPNALYCICRQRQNKRFMISCDNCQEWFHGDCVGVSETHGSKLERSGRDWICPNCTNKSQSQPDPQQSHPDCLTLPSSGEEERVHEEQASKEAVAQEETEVVAEAEMETDSSLPQCIGPGCSMHALPDSVYCGTDCILRHAAATMKTLSDSKETNAEQSPQSRAAAKPGPKGQRSARIPQRLSAERPEDEKEAEEVEDKEPDTSTSPLSCNPSLTAVQATSIESSMFYKSSMYHSQHIHIQHIQNTLLSLSWYSSDSSYNVTSAITQSLGIGIQSYLQ</sequence>
<protein>
    <submittedName>
        <fullName evidence="10">Death-inducer obliterator 1-like</fullName>
    </submittedName>
</protein>
<dbReference type="PANTHER" id="PTHR46174:SF1">
    <property type="entry name" value="CXXC-TYPE ZINC FINGER PROTEIN 1"/>
    <property type="match status" value="1"/>
</dbReference>
<dbReference type="GO" id="GO:0008270">
    <property type="term" value="F:zinc ion binding"/>
    <property type="evidence" value="ECO:0007669"/>
    <property type="project" value="UniProtKB-KW"/>
</dbReference>
<dbReference type="GeneID" id="120058741"/>
<gene>
    <name evidence="10" type="primary">LOC120058741</name>
</gene>
<keyword evidence="2" id="KW-0479">Metal-binding</keyword>
<keyword evidence="5" id="KW-0539">Nucleus</keyword>
<comment type="subcellular location">
    <subcellularLocation>
        <location evidence="1">Nucleus</location>
    </subcellularLocation>
</comment>
<accession>A0A8U1BTV7</accession>
<evidence type="ECO:0000256" key="3">
    <source>
        <dbReference type="ARBA" id="ARBA00022771"/>
    </source>
</evidence>
<evidence type="ECO:0000256" key="1">
    <source>
        <dbReference type="ARBA" id="ARBA00004123"/>
    </source>
</evidence>
<name>A0A8U1BTV7_SALNM</name>
<dbReference type="PANTHER" id="PTHR46174">
    <property type="entry name" value="CXXC-TYPE ZINC FINGER PROTEIN 1"/>
    <property type="match status" value="1"/>
</dbReference>
<dbReference type="AlphaFoldDB" id="A0A8U1BTV7"/>
<dbReference type="InterPro" id="IPR013083">
    <property type="entry name" value="Znf_RING/FYVE/PHD"/>
</dbReference>
<dbReference type="Gene3D" id="3.30.40.10">
    <property type="entry name" value="Zinc/RING finger domain, C3HC4 (zinc finger)"/>
    <property type="match status" value="1"/>
</dbReference>
<evidence type="ECO:0000256" key="7">
    <source>
        <dbReference type="SAM" id="MobiDB-lite"/>
    </source>
</evidence>
<dbReference type="Pfam" id="PF00628">
    <property type="entry name" value="PHD"/>
    <property type="match status" value="1"/>
</dbReference>
<feature type="region of interest" description="Disordered" evidence="7">
    <location>
        <begin position="431"/>
        <end position="494"/>
    </location>
</feature>
<dbReference type="InterPro" id="IPR037869">
    <property type="entry name" value="Spp1/CFP1"/>
</dbReference>
<feature type="compositionally biased region" description="Acidic residues" evidence="7">
    <location>
        <begin position="240"/>
        <end position="266"/>
    </location>
</feature>
<feature type="compositionally biased region" description="Acidic residues" evidence="7">
    <location>
        <begin position="472"/>
        <end position="482"/>
    </location>
</feature>